<comment type="similarity">
    <text evidence="2 6">Belongs to the 6-phosphogluconate dehydrogenase family.</text>
</comment>
<organism evidence="9 10">
    <name type="scientific">Cladosporium halotolerans</name>
    <dbReference type="NCBI Taxonomy" id="1052096"/>
    <lineage>
        <taxon>Eukaryota</taxon>
        <taxon>Fungi</taxon>
        <taxon>Dikarya</taxon>
        <taxon>Ascomycota</taxon>
        <taxon>Pezizomycotina</taxon>
        <taxon>Dothideomycetes</taxon>
        <taxon>Dothideomycetidae</taxon>
        <taxon>Cladosporiales</taxon>
        <taxon>Cladosporiaceae</taxon>
        <taxon>Cladosporium</taxon>
    </lineage>
</organism>
<dbReference type="Pfam" id="PF03446">
    <property type="entry name" value="NAD_binding_2"/>
    <property type="match status" value="1"/>
</dbReference>
<dbReference type="InterPro" id="IPR006183">
    <property type="entry name" value="Pgluconate_DH"/>
</dbReference>
<keyword evidence="6" id="KW-0521">NADP</keyword>
<dbReference type="InterPro" id="IPR013328">
    <property type="entry name" value="6PGD_dom2"/>
</dbReference>
<protein>
    <recommendedName>
        <fullName evidence="6">6-phosphogluconate dehydrogenase, decarboxylating</fullName>
        <ecNumber evidence="6">1.1.1.44</ecNumber>
    </recommendedName>
</protein>
<keyword evidence="5 6" id="KW-0570">Pentose shunt</keyword>
<evidence type="ECO:0000313" key="9">
    <source>
        <dbReference type="EMBL" id="KAL1585719.1"/>
    </source>
</evidence>
<evidence type="ECO:0000256" key="6">
    <source>
        <dbReference type="PIRNR" id="PIRNR000109"/>
    </source>
</evidence>
<dbReference type="GeneID" id="96007524"/>
<dbReference type="InterPro" id="IPR006113">
    <property type="entry name" value="6PGDH_Gnd/GntZ"/>
</dbReference>
<evidence type="ECO:0000256" key="1">
    <source>
        <dbReference type="ARBA" id="ARBA00004874"/>
    </source>
</evidence>
<dbReference type="GO" id="GO:0050661">
    <property type="term" value="F:NADP binding"/>
    <property type="evidence" value="ECO:0007669"/>
    <property type="project" value="InterPro"/>
</dbReference>
<comment type="pathway">
    <text evidence="1 6">Carbohydrate degradation; pentose phosphate pathway; D-ribulose 5-phosphate from D-glucose 6-phosphate (oxidative stage): step 3/3.</text>
</comment>
<feature type="active site" description="Proton donor" evidence="7">
    <location>
        <position position="198"/>
    </location>
</feature>
<keyword evidence="10" id="KW-1185">Reference proteome</keyword>
<gene>
    <name evidence="9" type="ORF">WHR41_06081</name>
</gene>
<evidence type="ECO:0000313" key="10">
    <source>
        <dbReference type="Proteomes" id="UP000803884"/>
    </source>
</evidence>
<dbReference type="Pfam" id="PF00393">
    <property type="entry name" value="6PGD"/>
    <property type="match status" value="1"/>
</dbReference>
<dbReference type="PANTHER" id="PTHR11811">
    <property type="entry name" value="6-PHOSPHOGLUCONATE DEHYDROGENASE"/>
    <property type="match status" value="1"/>
</dbReference>
<dbReference type="GO" id="GO:0019521">
    <property type="term" value="P:D-gluconate metabolic process"/>
    <property type="evidence" value="ECO:0007669"/>
    <property type="project" value="UniProtKB-KW"/>
</dbReference>
<evidence type="ECO:0000256" key="7">
    <source>
        <dbReference type="PIRSR" id="PIRSR000109-1"/>
    </source>
</evidence>
<evidence type="ECO:0000256" key="5">
    <source>
        <dbReference type="ARBA" id="ARBA00023126"/>
    </source>
</evidence>
<dbReference type="PIRSF" id="PIRSF000109">
    <property type="entry name" value="6PGD"/>
    <property type="match status" value="1"/>
</dbReference>
<dbReference type="GO" id="GO:0004616">
    <property type="term" value="F:phosphogluconate dehydrogenase (decarboxylating) activity"/>
    <property type="evidence" value="ECO:0007669"/>
    <property type="project" value="UniProtKB-EC"/>
</dbReference>
<feature type="domain" description="6-phosphogluconate dehydrogenase C-terminal" evidence="8">
    <location>
        <begin position="187"/>
        <end position="497"/>
    </location>
</feature>
<dbReference type="PRINTS" id="PR00076">
    <property type="entry name" value="6PGDHDRGNASE"/>
</dbReference>
<proteinExistence type="inferred from homology"/>
<comment type="function">
    <text evidence="6">Catalyzes the oxidative decarboxylation of 6-phosphogluconate to ribulose 5-phosphate and CO(2), with concomitant reduction of NADP to NADPH.</text>
</comment>
<dbReference type="GO" id="GO:0006098">
    <property type="term" value="P:pentose-phosphate shunt"/>
    <property type="evidence" value="ECO:0007669"/>
    <property type="project" value="UniProtKB-KW"/>
</dbReference>
<dbReference type="SUPFAM" id="SSF48179">
    <property type="entry name" value="6-phosphogluconate dehydrogenase C-terminal domain-like"/>
    <property type="match status" value="1"/>
</dbReference>
<dbReference type="Gene3D" id="3.40.50.720">
    <property type="entry name" value="NAD(P)-binding Rossmann-like Domain"/>
    <property type="match status" value="1"/>
</dbReference>
<dbReference type="InterPro" id="IPR008927">
    <property type="entry name" value="6-PGluconate_DH-like_C_sf"/>
</dbReference>
<dbReference type="InterPro" id="IPR036291">
    <property type="entry name" value="NAD(P)-bd_dom_sf"/>
</dbReference>
<keyword evidence="3 6" id="KW-0560">Oxidoreductase</keyword>
<sequence>MAPALDVKKIAMIGCGSMGGGMAQLFAEQGMSVGLQDPSTDAMDQLIQRAQKDGVPNELKRFDDYKSLCAWLDNPRVFVWSLPHGFVGDKVLEGLMPYLSKGDIIIDAANEHWENSERRMGVCVTKGIRYVGMGVSGGYQAARRGPSMCPAADDETLDMVLPLLEKVAAKGSNGKPCVGRAGTGGAGHYVKMIHNGIEHGMMSAISEAWGIMIKGLGMSNDEISDEFQRWNENGELRNTFLVDISAKICRTKDPKTGERVLDTVEDKVVQDVTGEEGTGVWSNTEAVAEHIPAPTMTVAHYLRLASSDLAQRRRINKTFGGNAPPQTLEGVQKKEFLESLRLATYLGCLASYVQGMIIIDRADKEKHFNINYNDVLQIWSGGCIIQADYISEKLLHPIYKDYKSKDSINPLYETAVADEFKRGFSDLKKVCLKAMEGDHNIPALSATLEWLKILTSVDLPTSFYEAQLDYFGNHMYDKKGDDPSGAAVTGKYSFEWKPA</sequence>
<accession>A0AB34KL83</accession>
<dbReference type="EC" id="1.1.1.44" evidence="6"/>
<reference evidence="9 10" key="1">
    <citation type="journal article" date="2020" name="Microbiol. Resour. Announc.">
        <title>Draft Genome Sequence of a Cladosporium Species Isolated from the Mesophotic Ascidian Didemnum maculosum.</title>
        <authorList>
            <person name="Gioti A."/>
            <person name="Siaperas R."/>
            <person name="Nikolaivits E."/>
            <person name="Le Goff G."/>
            <person name="Ouazzani J."/>
            <person name="Kotoulas G."/>
            <person name="Topakas E."/>
        </authorList>
    </citation>
    <scope>NUCLEOTIDE SEQUENCE [LARGE SCALE GENOMIC DNA]</scope>
    <source>
        <strain evidence="9 10">TM138-S3</strain>
    </source>
</reference>
<name>A0AB34KL83_9PEZI</name>
<evidence type="ECO:0000256" key="2">
    <source>
        <dbReference type="ARBA" id="ARBA00008419"/>
    </source>
</evidence>
<evidence type="ECO:0000256" key="3">
    <source>
        <dbReference type="ARBA" id="ARBA00023002"/>
    </source>
</evidence>
<comment type="caution">
    <text evidence="9">The sequence shown here is derived from an EMBL/GenBank/DDBJ whole genome shotgun (WGS) entry which is preliminary data.</text>
</comment>
<dbReference type="InterPro" id="IPR006114">
    <property type="entry name" value="6PGDH_C"/>
</dbReference>
<comment type="subunit">
    <text evidence="6">Homodimer.</text>
</comment>
<keyword evidence="4" id="KW-0311">Gluconate utilization</keyword>
<dbReference type="RefSeq" id="XP_069228825.1">
    <property type="nucleotide sequence ID" value="XM_069374686.1"/>
</dbReference>
<feature type="active site" description="Proton acceptor" evidence="7">
    <location>
        <position position="191"/>
    </location>
</feature>
<dbReference type="Proteomes" id="UP000803884">
    <property type="component" value="Unassembled WGS sequence"/>
</dbReference>
<dbReference type="SMART" id="SM01350">
    <property type="entry name" value="6PGD"/>
    <property type="match status" value="1"/>
</dbReference>
<dbReference type="EMBL" id="JAAQHG020000018">
    <property type="protein sequence ID" value="KAL1585719.1"/>
    <property type="molecule type" value="Genomic_DNA"/>
</dbReference>
<comment type="catalytic activity">
    <reaction evidence="6">
        <text>6-phospho-D-gluconate + NADP(+) = D-ribulose 5-phosphate + CO2 + NADPH</text>
        <dbReference type="Rhea" id="RHEA:10116"/>
        <dbReference type="ChEBI" id="CHEBI:16526"/>
        <dbReference type="ChEBI" id="CHEBI:57783"/>
        <dbReference type="ChEBI" id="CHEBI:58121"/>
        <dbReference type="ChEBI" id="CHEBI:58349"/>
        <dbReference type="ChEBI" id="CHEBI:58759"/>
        <dbReference type="EC" id="1.1.1.44"/>
    </reaction>
</comment>
<dbReference type="AlphaFoldDB" id="A0AB34KL83"/>
<dbReference type="SUPFAM" id="SSF51735">
    <property type="entry name" value="NAD(P)-binding Rossmann-fold domains"/>
    <property type="match status" value="1"/>
</dbReference>
<dbReference type="Gene3D" id="1.10.1040.10">
    <property type="entry name" value="N-(1-d-carboxylethyl)-l-norvaline Dehydrogenase, domain 2"/>
    <property type="match status" value="1"/>
</dbReference>
<evidence type="ECO:0000259" key="8">
    <source>
        <dbReference type="SMART" id="SM01350"/>
    </source>
</evidence>
<evidence type="ECO:0000256" key="4">
    <source>
        <dbReference type="ARBA" id="ARBA00023064"/>
    </source>
</evidence>
<dbReference type="InterPro" id="IPR006115">
    <property type="entry name" value="6PGDH_NADP-bd"/>
</dbReference>